<evidence type="ECO:0000313" key="2">
    <source>
        <dbReference type="EMBL" id="KJY48123.1"/>
    </source>
</evidence>
<dbReference type="InterPro" id="IPR019096">
    <property type="entry name" value="YopX_protein"/>
</dbReference>
<dbReference type="InterPro" id="IPR023385">
    <property type="entry name" value="YopX-like_C"/>
</dbReference>
<dbReference type="Gene3D" id="2.30.30.290">
    <property type="entry name" value="YopX-like domains"/>
    <property type="match status" value="1"/>
</dbReference>
<name>A0A0F4KPZ6_9LACO</name>
<sequence length="167" mass="19076">MNLIRYRARLYPVKPDASEDEKDEYRYFYDDLETTNLLDEHGWIYGGLLYFGDQPYLVGDFVEVTEDYCIPEFFNPINEKYVNCTIDAKTLCAGIKVSNELTIFRGDIISTTNANKVSRYEIYSTKFGLAAKNISTGVTESLNSNNVINESTCVIGNKFENPELLEV</sequence>
<dbReference type="Proteomes" id="UP000033695">
    <property type="component" value="Unassembled WGS sequence"/>
</dbReference>
<keyword evidence="3" id="KW-1185">Reference proteome</keyword>
<reference evidence="2 3" key="1">
    <citation type="submission" date="2014-12" db="EMBL/GenBank/DDBJ databases">
        <title>Comparative genomics of the lactic acid bacteria isolated from the honey bee gut.</title>
        <authorList>
            <person name="Ellegaard K.M."/>
            <person name="Tamarit D."/>
            <person name="Javelind E."/>
            <person name="Olofsson T."/>
            <person name="Andersson S.G."/>
            <person name="Vasquez A."/>
        </authorList>
    </citation>
    <scope>NUCLEOTIDE SEQUENCE [LARGE SCALE GENOMIC DNA]</scope>
    <source>
        <strain evidence="2 3">Hon2</strain>
    </source>
</reference>
<gene>
    <name evidence="2" type="ORF">JG29_16410</name>
</gene>
<accession>A0A0F4KPZ6</accession>
<evidence type="ECO:0000313" key="3">
    <source>
        <dbReference type="Proteomes" id="UP000033695"/>
    </source>
</evidence>
<dbReference type="SUPFAM" id="SSF159006">
    <property type="entry name" value="YopX-like"/>
    <property type="match status" value="1"/>
</dbReference>
<dbReference type="OrthoDB" id="1809393at2"/>
<dbReference type="Pfam" id="PF09643">
    <property type="entry name" value="YopX"/>
    <property type="match status" value="1"/>
</dbReference>
<dbReference type="EMBL" id="JXBZ01000015">
    <property type="protein sequence ID" value="KJY48123.1"/>
    <property type="molecule type" value="Genomic_DNA"/>
</dbReference>
<dbReference type="STRING" id="1218508.JG29_16410"/>
<dbReference type="HOGENOM" id="CLU_1592498_0_0_9"/>
<dbReference type="AlphaFoldDB" id="A0A0F4KPZ6"/>
<evidence type="ECO:0000259" key="1">
    <source>
        <dbReference type="Pfam" id="PF09643"/>
    </source>
</evidence>
<organism evidence="2 3">
    <name type="scientific">Bombilactobacillus mellis</name>
    <dbReference type="NCBI Taxonomy" id="1218508"/>
    <lineage>
        <taxon>Bacteria</taxon>
        <taxon>Bacillati</taxon>
        <taxon>Bacillota</taxon>
        <taxon>Bacilli</taxon>
        <taxon>Lactobacillales</taxon>
        <taxon>Lactobacillaceae</taxon>
        <taxon>Bombilactobacillus</taxon>
    </lineage>
</organism>
<dbReference type="PATRIC" id="fig|1218508.4.peg.1688"/>
<protein>
    <recommendedName>
        <fullName evidence="1">YopX protein domain-containing protein</fullName>
    </recommendedName>
</protein>
<feature type="domain" description="YopX protein" evidence="1">
    <location>
        <begin position="93"/>
        <end position="166"/>
    </location>
</feature>
<comment type="caution">
    <text evidence="2">The sequence shown here is derived from an EMBL/GenBank/DDBJ whole genome shotgun (WGS) entry which is preliminary data.</text>
</comment>
<dbReference type="RefSeq" id="WP_045923543.1">
    <property type="nucleotide sequence ID" value="NZ_JBHTHW010000006.1"/>
</dbReference>
<proteinExistence type="predicted"/>